<feature type="region of interest" description="Disordered" evidence="14">
    <location>
        <begin position="106"/>
        <end position="130"/>
    </location>
</feature>
<dbReference type="Proteomes" id="UP000093000">
    <property type="component" value="Unassembled WGS sequence"/>
</dbReference>
<dbReference type="Gene3D" id="6.10.140.1790">
    <property type="match status" value="1"/>
</dbReference>
<evidence type="ECO:0000259" key="15">
    <source>
        <dbReference type="PROSITE" id="PS50158"/>
    </source>
</evidence>
<dbReference type="PANTHER" id="PTHR11208">
    <property type="entry name" value="RNA-BINDING PROTEIN RELATED"/>
    <property type="match status" value="1"/>
</dbReference>
<evidence type="ECO:0000313" key="17">
    <source>
        <dbReference type="Proteomes" id="UP000093000"/>
    </source>
</evidence>
<evidence type="ECO:0000256" key="8">
    <source>
        <dbReference type="ARBA" id="ARBA00022884"/>
    </source>
</evidence>
<keyword evidence="5 13" id="KW-0479">Metal-binding</keyword>
<evidence type="ECO:0000256" key="5">
    <source>
        <dbReference type="ARBA" id="ARBA00022723"/>
    </source>
</evidence>
<dbReference type="Gene3D" id="4.10.60.10">
    <property type="entry name" value="Zinc finger, CCHC-type"/>
    <property type="match status" value="1"/>
</dbReference>
<feature type="region of interest" description="Disordered" evidence="14">
    <location>
        <begin position="1"/>
        <end position="85"/>
    </location>
</feature>
<feature type="compositionally biased region" description="Low complexity" evidence="14">
    <location>
        <begin position="34"/>
        <end position="49"/>
    </location>
</feature>
<dbReference type="SMR" id="A0A1C7NGH8"/>
<feature type="compositionally biased region" description="Basic and acidic residues" evidence="14">
    <location>
        <begin position="106"/>
        <end position="115"/>
    </location>
</feature>
<evidence type="ECO:0000256" key="9">
    <source>
        <dbReference type="ARBA" id="ARBA00023187"/>
    </source>
</evidence>
<dbReference type="InterPro" id="IPR055256">
    <property type="entry name" value="KH_1_KHDC4/BBP-like"/>
</dbReference>
<feature type="region of interest" description="Disordered" evidence="14">
    <location>
        <begin position="365"/>
        <end position="430"/>
    </location>
</feature>
<dbReference type="GO" id="GO:0005829">
    <property type="term" value="C:cytosol"/>
    <property type="evidence" value="ECO:0007669"/>
    <property type="project" value="EnsemblFungi"/>
</dbReference>
<evidence type="ECO:0000256" key="4">
    <source>
        <dbReference type="ARBA" id="ARBA00022664"/>
    </source>
</evidence>
<dbReference type="SUPFAM" id="SSF57756">
    <property type="entry name" value="Retrovirus zinc finger-like domains"/>
    <property type="match status" value="1"/>
</dbReference>
<gene>
    <name evidence="16" type="primary">bbp</name>
    <name evidence="16" type="ORF">A0J61_04093</name>
</gene>
<dbReference type="CDD" id="cd02395">
    <property type="entry name" value="KH-I_BBP"/>
    <property type="match status" value="1"/>
</dbReference>
<dbReference type="Gene3D" id="3.30.1370.10">
    <property type="entry name" value="K Homology domain, type 1"/>
    <property type="match status" value="1"/>
</dbReference>
<keyword evidence="10 13" id="KW-0539">Nucleus</keyword>
<comment type="subcellular location">
    <subcellularLocation>
        <location evidence="1 13">Nucleus</location>
    </subcellularLocation>
</comment>
<dbReference type="InParanoid" id="A0A1C7NGH8"/>
<comment type="caution">
    <text evidence="16">The sequence shown here is derived from an EMBL/GenBank/DDBJ whole genome shotgun (WGS) entry which is preliminary data.</text>
</comment>
<dbReference type="InterPro" id="IPR047086">
    <property type="entry name" value="SF1-HH_sf"/>
</dbReference>
<feature type="compositionally biased region" description="Low complexity" evidence="14">
    <location>
        <begin position="461"/>
        <end position="473"/>
    </location>
</feature>
<evidence type="ECO:0000256" key="14">
    <source>
        <dbReference type="SAM" id="MobiDB-lite"/>
    </source>
</evidence>
<keyword evidence="9 13" id="KW-0508">mRNA splicing</keyword>
<dbReference type="STRING" id="101091.A0A1C7NGH8"/>
<evidence type="ECO:0000256" key="1">
    <source>
        <dbReference type="ARBA" id="ARBA00004123"/>
    </source>
</evidence>
<evidence type="ECO:0000256" key="6">
    <source>
        <dbReference type="ARBA" id="ARBA00022771"/>
    </source>
</evidence>
<keyword evidence="7 13" id="KW-0862">Zinc</keyword>
<evidence type="ECO:0000313" key="16">
    <source>
        <dbReference type="EMBL" id="OBZ87859.1"/>
    </source>
</evidence>
<dbReference type="FunCoup" id="A0A1C7NGH8">
    <property type="interactions" value="808"/>
</dbReference>
<keyword evidence="8 12" id="KW-0694">RNA-binding</keyword>
<keyword evidence="17" id="KW-1185">Reference proteome</keyword>
<keyword evidence="6 11" id="KW-0863">Zinc-finger</keyword>
<evidence type="ECO:0000256" key="2">
    <source>
        <dbReference type="ARBA" id="ARBA00010382"/>
    </source>
</evidence>
<keyword evidence="13" id="KW-0747">Spliceosome</keyword>
<feature type="domain" description="CCHC-type" evidence="15">
    <location>
        <begin position="294"/>
        <end position="309"/>
    </location>
</feature>
<dbReference type="SMART" id="SM00343">
    <property type="entry name" value="ZnF_C2HC"/>
    <property type="match status" value="2"/>
</dbReference>
<proteinExistence type="inferred from homology"/>
<dbReference type="PROSITE" id="PS50158">
    <property type="entry name" value="ZF_CCHC"/>
    <property type="match status" value="2"/>
</dbReference>
<dbReference type="FunFam" id="3.30.1370.10:FF:000024">
    <property type="entry name" value="Branchpoint-bridging protein-like protein"/>
    <property type="match status" value="1"/>
</dbReference>
<sequence length="502" mass="54710">MYKPTGTNVTPLGTKRRFADSGSDRKESPPPQSPIASSAVVSPSSTAATDGSTPKRKRKSRWGDEQQKVIIPGLPTSISKHNRDQSDKYLLQIRLEEINRKLRTNDFSSERERSPSPEPIYNSEGKRVNTREARVKKKLEDERHRLIDIAIKTIPNFRPPLDYKRPTKTQEKVYIPAKEFPEINFIGQLIGPRGNTLKSMEAESGAKISIRGRGSVKEGKSRTDAAANAGQEEDLHCLVTADTEEKVKKAVKLIEKVIETSASVPEGQNELKRNQLRELAALNGTLRDDENQTCLNCGASGHRRYECPERQNITSSLTCHVCGGMGHIARDCNQRNNPEMVNQARERDSQLDSEYMNLMAELGESVPGASNNMSDTRGYGDHATRAPAPWQQPRPAGGAAPPWQQPRSNAPPPWAANGSGGGYGGHKDAASMSAAPWQQGAYGYAAPQGVAPGAASGGYYNAYGYYDPSQQPQQSPPPSSGAPWQQPTDGSDQWGAAPGGLE</sequence>
<dbReference type="InterPro" id="IPR036612">
    <property type="entry name" value="KH_dom_type_1_sf"/>
</dbReference>
<evidence type="ECO:0000256" key="12">
    <source>
        <dbReference type="PROSITE-ProRule" id="PRU00117"/>
    </source>
</evidence>
<dbReference type="Pfam" id="PF16275">
    <property type="entry name" value="SF1-HH"/>
    <property type="match status" value="1"/>
</dbReference>
<dbReference type="InterPro" id="IPR036875">
    <property type="entry name" value="Znf_CCHC_sf"/>
</dbReference>
<reference evidence="16 17" key="1">
    <citation type="submission" date="2016-03" db="EMBL/GenBank/DDBJ databases">
        <title>Choanephora cucurbitarum.</title>
        <authorList>
            <person name="Min B."/>
            <person name="Park H."/>
            <person name="Park J.-H."/>
            <person name="Shin H.-D."/>
            <person name="Choi I.-G."/>
        </authorList>
    </citation>
    <scope>NUCLEOTIDE SEQUENCE [LARGE SCALE GENOMIC DNA]</scope>
    <source>
        <strain evidence="16 17">KUS-F28377</strain>
    </source>
</reference>
<dbReference type="Pfam" id="PF22675">
    <property type="entry name" value="KH-I_KHDC4-BBP"/>
    <property type="match status" value="1"/>
</dbReference>
<organism evidence="16 17">
    <name type="scientific">Choanephora cucurbitarum</name>
    <dbReference type="NCBI Taxonomy" id="101091"/>
    <lineage>
        <taxon>Eukaryota</taxon>
        <taxon>Fungi</taxon>
        <taxon>Fungi incertae sedis</taxon>
        <taxon>Mucoromycota</taxon>
        <taxon>Mucoromycotina</taxon>
        <taxon>Mucoromycetes</taxon>
        <taxon>Mucorales</taxon>
        <taxon>Mucorineae</taxon>
        <taxon>Choanephoraceae</taxon>
        <taxon>Choanephoroideae</taxon>
        <taxon>Choanephora</taxon>
    </lineage>
</organism>
<evidence type="ECO:0000256" key="7">
    <source>
        <dbReference type="ARBA" id="ARBA00022833"/>
    </source>
</evidence>
<dbReference type="PROSITE" id="PS50084">
    <property type="entry name" value="KH_TYPE_1"/>
    <property type="match status" value="1"/>
</dbReference>
<protein>
    <recommendedName>
        <fullName evidence="3 13">Branchpoint-bridging protein</fullName>
    </recommendedName>
</protein>
<feature type="region of interest" description="Disordered" evidence="14">
    <location>
        <begin position="461"/>
        <end position="502"/>
    </location>
</feature>
<comment type="function">
    <text evidence="13">Necessary for the splicing of pre-mRNA. Has a role in the recognition of the branch site (5'-UACUAAC-3'), the pyrimidine tract and the 3'-splice site at the 3'-end of introns.</text>
</comment>
<dbReference type="GO" id="GO:0003729">
    <property type="term" value="F:mRNA binding"/>
    <property type="evidence" value="ECO:0007669"/>
    <property type="project" value="TreeGrafter"/>
</dbReference>
<feature type="compositionally biased region" description="Polar residues" evidence="14">
    <location>
        <begin position="1"/>
        <end position="11"/>
    </location>
</feature>
<dbReference type="AlphaFoldDB" id="A0A1C7NGH8"/>
<dbReference type="InterPro" id="IPR045071">
    <property type="entry name" value="BBP-like"/>
</dbReference>
<evidence type="ECO:0000256" key="3">
    <source>
        <dbReference type="ARBA" id="ARBA00017984"/>
    </source>
</evidence>
<dbReference type="SUPFAM" id="SSF54791">
    <property type="entry name" value="Eukaryotic type KH-domain (KH-domain type I)"/>
    <property type="match status" value="1"/>
</dbReference>
<comment type="similarity">
    <text evidence="2 13">Belongs to the BBP/SF1 family.</text>
</comment>
<evidence type="ECO:0000256" key="13">
    <source>
        <dbReference type="RuleBase" id="RU367126"/>
    </source>
</evidence>
<dbReference type="EMBL" id="LUGH01000192">
    <property type="protein sequence ID" value="OBZ87859.1"/>
    <property type="molecule type" value="Genomic_DNA"/>
</dbReference>
<feature type="compositionally biased region" description="Basic and acidic residues" evidence="14">
    <location>
        <begin position="17"/>
        <end position="28"/>
    </location>
</feature>
<dbReference type="OrthoDB" id="6777263at2759"/>
<dbReference type="GO" id="GO:0048024">
    <property type="term" value="P:regulation of mRNA splicing, via spliceosome"/>
    <property type="evidence" value="ECO:0007669"/>
    <property type="project" value="TreeGrafter"/>
</dbReference>
<dbReference type="PANTHER" id="PTHR11208:SF45">
    <property type="entry name" value="SPLICING FACTOR 1"/>
    <property type="match status" value="1"/>
</dbReference>
<dbReference type="GO" id="GO:0008270">
    <property type="term" value="F:zinc ion binding"/>
    <property type="evidence" value="ECO:0007669"/>
    <property type="project" value="UniProtKB-UniRule"/>
</dbReference>
<feature type="domain" description="CCHC-type" evidence="15">
    <location>
        <begin position="319"/>
        <end position="334"/>
    </location>
</feature>
<dbReference type="SMART" id="SM00322">
    <property type="entry name" value="KH"/>
    <property type="match status" value="1"/>
</dbReference>
<dbReference type="GO" id="GO:0045292">
    <property type="term" value="P:mRNA cis splicing, via spliceosome"/>
    <property type="evidence" value="ECO:0007669"/>
    <property type="project" value="EnsemblFungi"/>
</dbReference>
<name>A0A1C7NGH8_9FUNG</name>
<dbReference type="GO" id="GO:0071004">
    <property type="term" value="C:U2-type prespliceosome"/>
    <property type="evidence" value="ECO:0007669"/>
    <property type="project" value="EnsemblFungi"/>
</dbReference>
<dbReference type="Pfam" id="PF00098">
    <property type="entry name" value="zf-CCHC"/>
    <property type="match status" value="2"/>
</dbReference>
<dbReference type="InterPro" id="IPR001878">
    <property type="entry name" value="Znf_CCHC"/>
</dbReference>
<evidence type="ECO:0000256" key="11">
    <source>
        <dbReference type="PROSITE-ProRule" id="PRU00047"/>
    </source>
</evidence>
<dbReference type="InterPro" id="IPR032570">
    <property type="entry name" value="SF1-HH"/>
</dbReference>
<keyword evidence="4 13" id="KW-0507">mRNA processing</keyword>
<evidence type="ECO:0000256" key="10">
    <source>
        <dbReference type="ARBA" id="ARBA00023242"/>
    </source>
</evidence>
<dbReference type="InterPro" id="IPR004087">
    <property type="entry name" value="KH_dom"/>
</dbReference>
<dbReference type="GO" id="GO:0045131">
    <property type="term" value="F:pre-mRNA branch point binding"/>
    <property type="evidence" value="ECO:0007669"/>
    <property type="project" value="UniProtKB-UniRule"/>
</dbReference>
<accession>A0A1C7NGH8</accession>
<dbReference type="GO" id="GO:0000243">
    <property type="term" value="C:commitment complex"/>
    <property type="evidence" value="ECO:0007669"/>
    <property type="project" value="EnsemblFungi"/>
</dbReference>
<feature type="compositionally biased region" description="Low complexity" evidence="14">
    <location>
        <begin position="385"/>
        <end position="406"/>
    </location>
</feature>